<dbReference type="HOGENOM" id="CLU_114013_0_0_7"/>
<feature type="signal peptide" evidence="2">
    <location>
        <begin position="1"/>
        <end position="21"/>
    </location>
</feature>
<reference evidence="4" key="1">
    <citation type="journal article" date="2014" name="Genome Announc.">
        <title>Complete Genome Sequence of Campylobacter iguaniorum Strain 1485ET, Isolated from a Bearded Dragon (Pogona vitticeps).</title>
        <authorList>
            <person name="Gilbert M.J."/>
            <person name="Miller W.G."/>
            <person name="Yee E."/>
            <person name="Kik M."/>
            <person name="Wagenaar J.A."/>
            <person name="Duim B."/>
        </authorList>
    </citation>
    <scope>NUCLEOTIDE SEQUENCE [LARGE SCALE GENOMIC DNA]</scope>
    <source>
        <strain evidence="4">1485E</strain>
    </source>
</reference>
<feature type="chain" id="PRO_5009743373" description="Penicillin-binding protein activator LpoB" evidence="2">
    <location>
        <begin position="22"/>
        <end position="206"/>
    </location>
</feature>
<name>A0A076F7I4_9BACT</name>
<evidence type="ECO:0000256" key="1">
    <source>
        <dbReference type="NCBIfam" id="TIGR02722"/>
    </source>
</evidence>
<keyword evidence="2" id="KW-0732">Signal</keyword>
<keyword evidence="3" id="KW-0449">Lipoprotein</keyword>
<dbReference type="PROSITE" id="PS51257">
    <property type="entry name" value="PROKAR_LIPOPROTEIN"/>
    <property type="match status" value="1"/>
</dbReference>
<evidence type="ECO:0000313" key="4">
    <source>
        <dbReference type="Proteomes" id="UP000028486"/>
    </source>
</evidence>
<dbReference type="Pfam" id="PF13036">
    <property type="entry name" value="LpoB"/>
    <property type="match status" value="1"/>
</dbReference>
<gene>
    <name evidence="3" type="ORF">CIG1485E_0128</name>
</gene>
<accession>A0A076F7I4</accession>
<evidence type="ECO:0000256" key="2">
    <source>
        <dbReference type="SAM" id="SignalP"/>
    </source>
</evidence>
<proteinExistence type="predicted"/>
<dbReference type="STRING" id="1244531.CIG2463D_0131"/>
<dbReference type="KEGG" id="caj:CIG1485E_0128"/>
<dbReference type="PATRIC" id="fig|1244531.5.peg.138"/>
<dbReference type="Gene3D" id="3.40.50.10610">
    <property type="entry name" value="ABC-type transport auxiliary lipoprotein component"/>
    <property type="match status" value="1"/>
</dbReference>
<organism evidence="3 4">
    <name type="scientific">Campylobacter iguaniorum</name>
    <dbReference type="NCBI Taxonomy" id="1244531"/>
    <lineage>
        <taxon>Bacteria</taxon>
        <taxon>Pseudomonadati</taxon>
        <taxon>Campylobacterota</taxon>
        <taxon>Epsilonproteobacteria</taxon>
        <taxon>Campylobacterales</taxon>
        <taxon>Campylobacteraceae</taxon>
        <taxon>Campylobacter</taxon>
    </lineage>
</organism>
<dbReference type="AlphaFoldDB" id="A0A076F7I4"/>
<sequence>MKKSLILALSLGALLFGGCSTKILYTDGTAAQEDLGESLSMGLDRQDFENAATTMINSMLSDPAFNDIKGSKKVVAMGLIVNDTPQRIDTDKLTAKITTALRKSGKFILTSAVAAGGAIDGMSEDVRELRQNDEFNQDTIAKKGTLISPDFSLSGKIRQDNVKLSSGKVQVEYFFLLRMTDLASGLVFWEDEQTINKTGSSKSVSW</sequence>
<dbReference type="InterPro" id="IPR014094">
    <property type="entry name" value="LpoB"/>
</dbReference>
<dbReference type="EMBL" id="CP009043">
    <property type="protein sequence ID" value="AII14006.1"/>
    <property type="molecule type" value="Genomic_DNA"/>
</dbReference>
<keyword evidence="4" id="KW-1185">Reference proteome</keyword>
<dbReference type="eggNOG" id="COG3417">
    <property type="taxonomic scope" value="Bacteria"/>
</dbReference>
<dbReference type="NCBIfam" id="TIGR02722">
    <property type="entry name" value="lp"/>
    <property type="match status" value="1"/>
</dbReference>
<dbReference type="OrthoDB" id="272776at2"/>
<dbReference type="Proteomes" id="UP000028486">
    <property type="component" value="Chromosome"/>
</dbReference>
<protein>
    <recommendedName>
        <fullName evidence="1">Penicillin-binding protein activator LpoB</fullName>
    </recommendedName>
</protein>
<evidence type="ECO:0000313" key="3">
    <source>
        <dbReference type="EMBL" id="AII14006.1"/>
    </source>
</evidence>
<dbReference type="RefSeq" id="WP_038452598.1">
    <property type="nucleotide sequence ID" value="NZ_CP009043.1"/>
</dbReference>